<evidence type="ECO:0000256" key="1">
    <source>
        <dbReference type="ARBA" id="ARBA00009820"/>
    </source>
</evidence>
<dbReference type="OrthoDB" id="137129at2"/>
<dbReference type="HOGENOM" id="CLU_058988_0_0_9"/>
<feature type="signal peptide" evidence="2">
    <location>
        <begin position="1"/>
        <end position="26"/>
    </location>
</feature>
<evidence type="ECO:0000256" key="2">
    <source>
        <dbReference type="SAM" id="SignalP"/>
    </source>
</evidence>
<dbReference type="PANTHER" id="PTHR36842">
    <property type="entry name" value="PROTEIN TOLB HOMOLOG"/>
    <property type="match status" value="1"/>
</dbReference>
<keyword evidence="3" id="KW-0449">Lipoprotein</keyword>
<feature type="chain" id="PRO_5001846889" evidence="2">
    <location>
        <begin position="27"/>
        <end position="373"/>
    </location>
</feature>
<dbReference type="RefSeq" id="WP_025708423.1">
    <property type="nucleotide sequence ID" value="NZ_CP009287.1"/>
</dbReference>
<organism evidence="3 4">
    <name type="scientific">Paenibacillus graminis</name>
    <dbReference type="NCBI Taxonomy" id="189425"/>
    <lineage>
        <taxon>Bacteria</taxon>
        <taxon>Bacillati</taxon>
        <taxon>Bacillota</taxon>
        <taxon>Bacilli</taxon>
        <taxon>Bacillales</taxon>
        <taxon>Paenibacillaceae</taxon>
        <taxon>Paenibacillus</taxon>
    </lineage>
</organism>
<proteinExistence type="inferred from homology"/>
<evidence type="ECO:0000313" key="3">
    <source>
        <dbReference type="EMBL" id="AIQ66535.1"/>
    </source>
</evidence>
<dbReference type="PANTHER" id="PTHR36842:SF1">
    <property type="entry name" value="PROTEIN TOLB"/>
    <property type="match status" value="1"/>
</dbReference>
<dbReference type="SUPFAM" id="SSF69304">
    <property type="entry name" value="Tricorn protease N-terminal domain"/>
    <property type="match status" value="1"/>
</dbReference>
<dbReference type="STRING" id="189425.PGRAT_01865"/>
<keyword evidence="4" id="KW-1185">Reference proteome</keyword>
<protein>
    <submittedName>
        <fullName evidence="3">Lipoprotein</fullName>
    </submittedName>
</protein>
<accession>A0A089M2B2</accession>
<dbReference type="PROSITE" id="PS51257">
    <property type="entry name" value="PROKAR_LIPOPROTEIN"/>
    <property type="match status" value="1"/>
</dbReference>
<dbReference type="AlphaFoldDB" id="A0A089M2B2"/>
<dbReference type="InterPro" id="IPR011659">
    <property type="entry name" value="WD40"/>
</dbReference>
<dbReference type="Pfam" id="PF07676">
    <property type="entry name" value="PD40"/>
    <property type="match status" value="1"/>
</dbReference>
<name>A0A089M2B2_9BACL</name>
<sequence>MNSNKRRKLRKTGMILLCSAVLLSMAACRPENTETRQTVEKSGQKITVIDNTSESVYTKLKLEGIDKIEGVRGTDFAGEDTIVVDKENRNLSPQTVEGQERYPHNLYLRTLSSGTETPLQEGEKNYGAAQVSPDKKQLFYKELYDATGLGFIMNLSTGASVKVGDAEFRSEEGSWADNEHVIYPDMEGTIVNADVNGKQETVVKTGVPYVHEVIQTGSRILYVTGEDSQLSAYDMETKQTKVLKKNVLWAIPSPDGSRLAIVERVKPGEMVLLLCDSEGSEQSRLAAGQQIFGTSWSPDGSKLAYATTAASAAEDQDGLFITEVETGEQTPVLNDIEVADQLRWSPSGKKLLASVSVLKDNVYQFITYVVRLS</sequence>
<dbReference type="EMBL" id="CP009287">
    <property type="protein sequence ID" value="AIQ66535.1"/>
    <property type="molecule type" value="Genomic_DNA"/>
</dbReference>
<reference evidence="3 4" key="1">
    <citation type="submission" date="2014-08" db="EMBL/GenBank/DDBJ databases">
        <title>Comparative genomics of the Paenibacillus odorifer group.</title>
        <authorList>
            <person name="den Bakker H.C."/>
            <person name="Tsai Y.-C."/>
            <person name="Martin N."/>
            <person name="Korlach J."/>
            <person name="Wiedmann M."/>
        </authorList>
    </citation>
    <scope>NUCLEOTIDE SEQUENCE [LARGE SCALE GENOMIC DNA]</scope>
    <source>
        <strain evidence="3 4">DSM 15220</strain>
    </source>
</reference>
<gene>
    <name evidence="3" type="ORF">PGRAT_01865</name>
</gene>
<comment type="similarity">
    <text evidence="1">Belongs to the TolB family.</text>
</comment>
<evidence type="ECO:0000313" key="4">
    <source>
        <dbReference type="Proteomes" id="UP000029500"/>
    </source>
</evidence>
<dbReference type="InterPro" id="IPR011042">
    <property type="entry name" value="6-blade_b-propeller_TolB-like"/>
</dbReference>
<dbReference type="Proteomes" id="UP000029500">
    <property type="component" value="Chromosome"/>
</dbReference>
<dbReference type="Gene3D" id="2.120.10.30">
    <property type="entry name" value="TolB, C-terminal domain"/>
    <property type="match status" value="2"/>
</dbReference>
<keyword evidence="2" id="KW-0732">Signal</keyword>
<dbReference type="eggNOG" id="COG0823">
    <property type="taxonomic scope" value="Bacteria"/>
</dbReference>
<dbReference type="KEGG" id="pgm:PGRAT_01865"/>